<sequence>MSGVEAAFSGRISGKMLDVAIAVPAAGVTAMVGPSGAGKTTVLRAMAGLHRFAQGRCVVNGVVWQDDSVFLPPWRRGTGYVFQESALFPHLDVRRNLLYGARSGGLDEIAALLDLAPLLGRGVKALSGGERQRVALGRALLSRPVLMLMDEPLSALDHAARDKVLARLRPFLAARGLPALYVTHDPAERAAIADREVVL</sequence>
<evidence type="ECO:0000256" key="1">
    <source>
        <dbReference type="ARBA" id="ARBA00022741"/>
    </source>
</evidence>
<dbReference type="Proteomes" id="UP000019760">
    <property type="component" value="Unassembled WGS sequence"/>
</dbReference>
<dbReference type="GO" id="GO:0005524">
    <property type="term" value="F:ATP binding"/>
    <property type="evidence" value="ECO:0007669"/>
    <property type="project" value="UniProtKB-KW"/>
</dbReference>
<dbReference type="SUPFAM" id="SSF52540">
    <property type="entry name" value="P-loop containing nucleoside triphosphate hydrolases"/>
    <property type="match status" value="1"/>
</dbReference>
<dbReference type="InterPro" id="IPR003593">
    <property type="entry name" value="AAA+_ATPase"/>
</dbReference>
<accession>A0A023D702</accession>
<dbReference type="GO" id="GO:0016887">
    <property type="term" value="F:ATP hydrolysis activity"/>
    <property type="evidence" value="ECO:0007669"/>
    <property type="project" value="InterPro"/>
</dbReference>
<dbReference type="InterPro" id="IPR017871">
    <property type="entry name" value="ABC_transporter-like_CS"/>
</dbReference>
<reference evidence="5" key="1">
    <citation type="journal article" date="2014" name="FEMS Microbiol. Lett.">
        <title>Draft Genomic DNA Sequence of the Facultatively Methylotrophic Bacterium Acidomonas methanolica type strain MB58.</title>
        <authorList>
            <person name="Higashiura N."/>
            <person name="Hadano H."/>
            <person name="Hirakawa H."/>
            <person name="Matsutani M."/>
            <person name="Takabe S."/>
            <person name="Matsushita K."/>
            <person name="Azuma Y."/>
        </authorList>
    </citation>
    <scope>NUCLEOTIDE SEQUENCE [LARGE SCALE GENOMIC DNA]</scope>
    <source>
        <strain evidence="5">MB58</strain>
    </source>
</reference>
<evidence type="ECO:0000313" key="4">
    <source>
        <dbReference type="EMBL" id="GAJ29928.1"/>
    </source>
</evidence>
<comment type="caution">
    <text evidence="4">The sequence shown here is derived from an EMBL/GenBank/DDBJ whole genome shotgun (WGS) entry which is preliminary data.</text>
</comment>
<protein>
    <submittedName>
        <fullName evidence="4">ABC transporter molybdate permease</fullName>
    </submittedName>
</protein>
<name>A0A023D702_ACIMT</name>
<dbReference type="InterPro" id="IPR050334">
    <property type="entry name" value="Molybdenum_import_ModC"/>
</dbReference>
<dbReference type="Pfam" id="PF00005">
    <property type="entry name" value="ABC_tran"/>
    <property type="match status" value="1"/>
</dbReference>
<keyword evidence="2" id="KW-0067">ATP-binding</keyword>
<proteinExistence type="predicted"/>
<dbReference type="SMART" id="SM00382">
    <property type="entry name" value="AAA"/>
    <property type="match status" value="1"/>
</dbReference>
<dbReference type="PANTHER" id="PTHR43514:SF10">
    <property type="entry name" value="MOLYBDENUM IMPORT ATP-BINDING PROTEIN MODC 2"/>
    <property type="match status" value="1"/>
</dbReference>
<keyword evidence="1" id="KW-0547">Nucleotide-binding</keyword>
<gene>
    <name evidence="4" type="ORF">Amme_085_056</name>
</gene>
<dbReference type="EMBL" id="BAND01000085">
    <property type="protein sequence ID" value="GAJ29928.1"/>
    <property type="molecule type" value="Genomic_DNA"/>
</dbReference>
<dbReference type="Gene3D" id="3.40.50.300">
    <property type="entry name" value="P-loop containing nucleotide triphosphate hydrolases"/>
    <property type="match status" value="1"/>
</dbReference>
<reference evidence="4 5" key="2">
    <citation type="journal article" date="2014" name="FEMS Microbiol. Lett.">
        <title>Draft genomic DNA sequence of the facultatively methylotrophic bacterium Acidomonas methanolica type strain MB58.</title>
        <authorList>
            <person name="Higashiura N."/>
            <person name="Hadano H."/>
            <person name="Hirakawa H."/>
            <person name="Matsutani M."/>
            <person name="Takabe S."/>
            <person name="Matsushita K."/>
            <person name="Azuma Y."/>
        </authorList>
    </citation>
    <scope>NUCLEOTIDE SEQUENCE [LARGE SCALE GENOMIC DNA]</scope>
    <source>
        <strain evidence="4 5">MB58</strain>
    </source>
</reference>
<dbReference type="PROSITE" id="PS00211">
    <property type="entry name" value="ABC_TRANSPORTER_1"/>
    <property type="match status" value="1"/>
</dbReference>
<evidence type="ECO:0000313" key="5">
    <source>
        <dbReference type="Proteomes" id="UP000019760"/>
    </source>
</evidence>
<feature type="domain" description="ABC transporter" evidence="3">
    <location>
        <begin position="1"/>
        <end position="199"/>
    </location>
</feature>
<evidence type="ECO:0000256" key="2">
    <source>
        <dbReference type="ARBA" id="ARBA00022840"/>
    </source>
</evidence>
<keyword evidence="5" id="KW-1185">Reference proteome</keyword>
<organism evidence="4 5">
    <name type="scientific">Acidomonas methanolica NBRC 104435</name>
    <dbReference type="NCBI Taxonomy" id="1231351"/>
    <lineage>
        <taxon>Bacteria</taxon>
        <taxon>Pseudomonadati</taxon>
        <taxon>Pseudomonadota</taxon>
        <taxon>Alphaproteobacteria</taxon>
        <taxon>Acetobacterales</taxon>
        <taxon>Acetobacteraceae</taxon>
        <taxon>Acidomonas</taxon>
    </lineage>
</organism>
<dbReference type="RefSeq" id="WP_204366681.1">
    <property type="nucleotide sequence ID" value="NZ_BAND01000085.1"/>
</dbReference>
<dbReference type="InterPro" id="IPR003439">
    <property type="entry name" value="ABC_transporter-like_ATP-bd"/>
</dbReference>
<dbReference type="InterPro" id="IPR027417">
    <property type="entry name" value="P-loop_NTPase"/>
</dbReference>
<dbReference type="PANTHER" id="PTHR43514">
    <property type="entry name" value="ABC TRANSPORTER I FAMILY MEMBER 10"/>
    <property type="match status" value="1"/>
</dbReference>
<evidence type="ECO:0000259" key="3">
    <source>
        <dbReference type="PROSITE" id="PS50893"/>
    </source>
</evidence>
<dbReference type="AlphaFoldDB" id="A0A023D702"/>
<dbReference type="PROSITE" id="PS50893">
    <property type="entry name" value="ABC_TRANSPORTER_2"/>
    <property type="match status" value="1"/>
</dbReference>